<dbReference type="Proteomes" id="UP001499843">
    <property type="component" value="Unassembled WGS sequence"/>
</dbReference>
<dbReference type="EMBL" id="BAAAQX010000005">
    <property type="protein sequence ID" value="GAA2207024.1"/>
    <property type="molecule type" value="Genomic_DNA"/>
</dbReference>
<evidence type="ECO:0000256" key="1">
    <source>
        <dbReference type="ARBA" id="ARBA00004613"/>
    </source>
</evidence>
<evidence type="ECO:0000259" key="5">
    <source>
        <dbReference type="PROSITE" id="PS51677"/>
    </source>
</evidence>
<proteinExistence type="predicted"/>
<dbReference type="SUPFAM" id="SSF88713">
    <property type="entry name" value="Glycoside hydrolase/deacetylase"/>
    <property type="match status" value="1"/>
</dbReference>
<dbReference type="RefSeq" id="WP_344473808.1">
    <property type="nucleotide sequence ID" value="NZ_BAAAQX010000005.1"/>
</dbReference>
<accession>A0ABN3CCR5</accession>
<dbReference type="PANTHER" id="PTHR34216">
    <property type="match status" value="1"/>
</dbReference>
<feature type="region of interest" description="Disordered" evidence="3">
    <location>
        <begin position="35"/>
        <end position="75"/>
    </location>
</feature>
<keyword evidence="2" id="KW-0732">Signal</keyword>
<dbReference type="Pfam" id="PF01522">
    <property type="entry name" value="Polysacc_deac_1"/>
    <property type="match status" value="1"/>
</dbReference>
<sequence>MRAPGALPRLIGVTNVVVITVAVVGLSLLPGEPPPQAGPKGVAKVQGSTAQPGSPGPSGAAEPATSPVGQPPGVVATPDFARQVRANEAGLVPVLMYHRILAERHASLDRTPDQLRKELEKLAERGYVPITAREFATGDIRVPAGKYPVVLTFDDGHPSHFGLDANGAPLPGTAVAVIQEVASRHPGFRPTATFWINREPFGLRDRAAQEAAVRWLVDHGYEVANHTWAHPNLRTLKRKKVSEQIVRIERLIKKLGAPPSQTMALPYGSMPRNKGAARSGSWDGTRYDFAGVFLAGAEPSLSPYAKKFDRGAIQRIQSNGKKGECRKWCSQYWLEWLDKHPGERYVSDGDPERISIPEKLRGNIVTKRGLQVIAY</sequence>
<protein>
    <submittedName>
        <fullName evidence="6">Polysaccharide deacetylase family protein</fullName>
    </submittedName>
</protein>
<name>A0ABN3CCR5_9ACTN</name>
<feature type="domain" description="NodB homology" evidence="5">
    <location>
        <begin position="147"/>
        <end position="375"/>
    </location>
</feature>
<keyword evidence="4" id="KW-1133">Transmembrane helix</keyword>
<feature type="transmembrane region" description="Helical" evidence="4">
    <location>
        <begin position="7"/>
        <end position="29"/>
    </location>
</feature>
<evidence type="ECO:0000256" key="4">
    <source>
        <dbReference type="SAM" id="Phobius"/>
    </source>
</evidence>
<evidence type="ECO:0000256" key="3">
    <source>
        <dbReference type="SAM" id="MobiDB-lite"/>
    </source>
</evidence>
<feature type="compositionally biased region" description="Low complexity" evidence="3">
    <location>
        <begin position="46"/>
        <end position="67"/>
    </location>
</feature>
<evidence type="ECO:0000313" key="6">
    <source>
        <dbReference type="EMBL" id="GAA2207024.1"/>
    </source>
</evidence>
<dbReference type="PROSITE" id="PS51677">
    <property type="entry name" value="NODB"/>
    <property type="match status" value="1"/>
</dbReference>
<reference evidence="6 7" key="1">
    <citation type="journal article" date="2019" name="Int. J. Syst. Evol. Microbiol.">
        <title>The Global Catalogue of Microorganisms (GCM) 10K type strain sequencing project: providing services to taxonomists for standard genome sequencing and annotation.</title>
        <authorList>
            <consortium name="The Broad Institute Genomics Platform"/>
            <consortium name="The Broad Institute Genome Sequencing Center for Infectious Disease"/>
            <person name="Wu L."/>
            <person name="Ma J."/>
        </authorList>
    </citation>
    <scope>NUCLEOTIDE SEQUENCE [LARGE SCALE GENOMIC DNA]</scope>
    <source>
        <strain evidence="6 7">JCM 16114</strain>
    </source>
</reference>
<dbReference type="InterPro" id="IPR002509">
    <property type="entry name" value="NODB_dom"/>
</dbReference>
<evidence type="ECO:0000256" key="2">
    <source>
        <dbReference type="ARBA" id="ARBA00022729"/>
    </source>
</evidence>
<evidence type="ECO:0000313" key="7">
    <source>
        <dbReference type="Proteomes" id="UP001499843"/>
    </source>
</evidence>
<keyword evidence="4" id="KW-0812">Transmembrane</keyword>
<dbReference type="Gene3D" id="3.20.20.370">
    <property type="entry name" value="Glycoside hydrolase/deacetylase"/>
    <property type="match status" value="1"/>
</dbReference>
<comment type="subcellular location">
    <subcellularLocation>
        <location evidence="1">Secreted</location>
    </subcellularLocation>
</comment>
<comment type="caution">
    <text evidence="6">The sequence shown here is derived from an EMBL/GenBank/DDBJ whole genome shotgun (WGS) entry which is preliminary data.</text>
</comment>
<gene>
    <name evidence="6" type="ORF">GCM10009850_024820</name>
</gene>
<keyword evidence="4" id="KW-0472">Membrane</keyword>
<organism evidence="6 7">
    <name type="scientific">Nonomuraea monospora</name>
    <dbReference type="NCBI Taxonomy" id="568818"/>
    <lineage>
        <taxon>Bacteria</taxon>
        <taxon>Bacillati</taxon>
        <taxon>Actinomycetota</taxon>
        <taxon>Actinomycetes</taxon>
        <taxon>Streptosporangiales</taxon>
        <taxon>Streptosporangiaceae</taxon>
        <taxon>Nonomuraea</taxon>
    </lineage>
</organism>
<keyword evidence="7" id="KW-1185">Reference proteome</keyword>
<dbReference type="PANTHER" id="PTHR34216:SF3">
    <property type="entry name" value="POLY-BETA-1,6-N-ACETYL-D-GLUCOSAMINE N-DEACETYLASE"/>
    <property type="match status" value="1"/>
</dbReference>
<dbReference type="InterPro" id="IPR051398">
    <property type="entry name" value="Polysacch_Deacetylase"/>
</dbReference>
<dbReference type="InterPro" id="IPR011330">
    <property type="entry name" value="Glyco_hydro/deAcase_b/a-brl"/>
</dbReference>